<feature type="region of interest" description="Disordered" evidence="6">
    <location>
        <begin position="172"/>
        <end position="193"/>
    </location>
</feature>
<dbReference type="GO" id="GO:0004252">
    <property type="term" value="F:serine-type endopeptidase activity"/>
    <property type="evidence" value="ECO:0007669"/>
    <property type="project" value="UniProtKB-UniRule"/>
</dbReference>
<evidence type="ECO:0000313" key="8">
    <source>
        <dbReference type="EMBL" id="OGZ94562.1"/>
    </source>
</evidence>
<dbReference type="Proteomes" id="UP000177392">
    <property type="component" value="Unassembled WGS sequence"/>
</dbReference>
<keyword evidence="4 7" id="KW-0472">Membrane</keyword>
<dbReference type="GO" id="GO:0016020">
    <property type="term" value="C:membrane"/>
    <property type="evidence" value="ECO:0007669"/>
    <property type="project" value="UniProtKB-SubCell"/>
</dbReference>
<dbReference type="InterPro" id="IPR019533">
    <property type="entry name" value="Peptidase_S26"/>
</dbReference>
<dbReference type="AlphaFoldDB" id="A0A1G2K572"/>
<dbReference type="PANTHER" id="PTHR10806:SF6">
    <property type="entry name" value="SIGNAL PEPTIDASE COMPLEX CATALYTIC SUBUNIT SEC11"/>
    <property type="match status" value="1"/>
</dbReference>
<sequence length="193" mass="21456">MKFNRIKKITYYGIIGLLALVGLLVVISAFPITGNYQIKVVQSGSMEPSIKVGSVVVVKPSESYEAGDVITYEGGFRDERGGRIPVTHRIVEKKTEGGSLAYVTKGDANDDPDNRVVRERQIIGKVLFDVPYMGYIVEAARKPYGFLAIIIIPAAIIVYDQVEVIWREAKKLRAKRKDDSEPPQEDKKLENAA</sequence>
<comment type="subcellular location">
    <subcellularLocation>
        <location evidence="1">Membrane</location>
    </subcellularLocation>
</comment>
<evidence type="ECO:0000256" key="3">
    <source>
        <dbReference type="ARBA" id="ARBA00022989"/>
    </source>
</evidence>
<organism evidence="8 9">
    <name type="scientific">Candidatus Sungbacteria bacterium GWC2_49_10</name>
    <dbReference type="NCBI Taxonomy" id="1802263"/>
    <lineage>
        <taxon>Bacteria</taxon>
        <taxon>Candidatus Sungiibacteriota</taxon>
    </lineage>
</organism>
<evidence type="ECO:0000256" key="4">
    <source>
        <dbReference type="ARBA" id="ARBA00023136"/>
    </source>
</evidence>
<protein>
    <recommendedName>
        <fullName evidence="5">Signal peptidase I</fullName>
        <ecNumber evidence="5">3.4.21.89</ecNumber>
    </recommendedName>
</protein>
<dbReference type="InterPro" id="IPR001733">
    <property type="entry name" value="Peptidase_S26B"/>
</dbReference>
<dbReference type="EC" id="3.4.21.89" evidence="5"/>
<evidence type="ECO:0000256" key="1">
    <source>
        <dbReference type="ARBA" id="ARBA00004370"/>
    </source>
</evidence>
<dbReference type="CDD" id="cd06530">
    <property type="entry name" value="S26_SPase_I"/>
    <property type="match status" value="1"/>
</dbReference>
<evidence type="ECO:0000313" key="9">
    <source>
        <dbReference type="Proteomes" id="UP000177392"/>
    </source>
</evidence>
<dbReference type="EMBL" id="MHQB01000008">
    <property type="protein sequence ID" value="OGZ94562.1"/>
    <property type="molecule type" value="Genomic_DNA"/>
</dbReference>
<keyword evidence="2 7" id="KW-0812">Transmembrane</keyword>
<comment type="caution">
    <text evidence="8">The sequence shown here is derived from an EMBL/GenBank/DDBJ whole genome shotgun (WGS) entry which is preliminary data.</text>
</comment>
<evidence type="ECO:0000256" key="7">
    <source>
        <dbReference type="SAM" id="Phobius"/>
    </source>
</evidence>
<dbReference type="GO" id="GO:0009003">
    <property type="term" value="F:signal peptidase activity"/>
    <property type="evidence" value="ECO:0007669"/>
    <property type="project" value="UniProtKB-EC"/>
</dbReference>
<name>A0A1G2K572_9BACT</name>
<dbReference type="GO" id="GO:0006465">
    <property type="term" value="P:signal peptide processing"/>
    <property type="evidence" value="ECO:0007669"/>
    <property type="project" value="UniProtKB-UniRule"/>
</dbReference>
<accession>A0A1G2K572</accession>
<dbReference type="SUPFAM" id="SSF51306">
    <property type="entry name" value="LexA/Signal peptidase"/>
    <property type="match status" value="1"/>
</dbReference>
<feature type="transmembrane region" description="Helical" evidence="7">
    <location>
        <begin position="12"/>
        <end position="32"/>
    </location>
</feature>
<proteinExistence type="predicted"/>
<evidence type="ECO:0000256" key="6">
    <source>
        <dbReference type="SAM" id="MobiDB-lite"/>
    </source>
</evidence>
<evidence type="ECO:0000256" key="2">
    <source>
        <dbReference type="ARBA" id="ARBA00022692"/>
    </source>
</evidence>
<feature type="transmembrane region" description="Helical" evidence="7">
    <location>
        <begin position="144"/>
        <end position="166"/>
    </location>
</feature>
<evidence type="ECO:0000256" key="5">
    <source>
        <dbReference type="NCBIfam" id="TIGR02228"/>
    </source>
</evidence>
<keyword evidence="3 7" id="KW-1133">Transmembrane helix</keyword>
<dbReference type="InterPro" id="IPR036286">
    <property type="entry name" value="LexA/Signal_pep-like_sf"/>
</dbReference>
<gene>
    <name evidence="8" type="ORF">A2131_01950</name>
</gene>
<dbReference type="PANTHER" id="PTHR10806">
    <property type="entry name" value="SIGNAL PEPTIDASE COMPLEX CATALYTIC SUBUNIT SEC11"/>
    <property type="match status" value="1"/>
</dbReference>
<dbReference type="NCBIfam" id="TIGR02228">
    <property type="entry name" value="sigpep_I_arch"/>
    <property type="match status" value="1"/>
</dbReference>
<reference evidence="8 9" key="1">
    <citation type="journal article" date="2016" name="Nat. Commun.">
        <title>Thousands of microbial genomes shed light on interconnected biogeochemical processes in an aquifer system.</title>
        <authorList>
            <person name="Anantharaman K."/>
            <person name="Brown C.T."/>
            <person name="Hug L.A."/>
            <person name="Sharon I."/>
            <person name="Castelle C.J."/>
            <person name="Probst A.J."/>
            <person name="Thomas B.C."/>
            <person name="Singh A."/>
            <person name="Wilkins M.J."/>
            <person name="Karaoz U."/>
            <person name="Brodie E.L."/>
            <person name="Williams K.H."/>
            <person name="Hubbard S.S."/>
            <person name="Banfield J.F."/>
        </authorList>
    </citation>
    <scope>NUCLEOTIDE SEQUENCE [LARGE SCALE GENOMIC DNA]</scope>
</reference>